<reference evidence="3 4" key="1">
    <citation type="submission" date="2024-04" db="EMBL/GenBank/DDBJ databases">
        <title>WGS of bacteria from Torrens River.</title>
        <authorList>
            <person name="Wyrsch E.R."/>
            <person name="Drigo B."/>
        </authorList>
    </citation>
    <scope>NUCLEOTIDE SEQUENCE [LARGE SCALE GENOMIC DNA]</scope>
    <source>
        <strain evidence="3 4">TWI391</strain>
    </source>
</reference>
<comment type="similarity">
    <text evidence="1">Belongs to the DinB family.</text>
</comment>
<protein>
    <submittedName>
        <fullName evidence="3">DinB family protein</fullName>
    </submittedName>
</protein>
<dbReference type="InterPro" id="IPR007837">
    <property type="entry name" value="DinB"/>
</dbReference>
<dbReference type="PANTHER" id="PTHR37302:SF3">
    <property type="entry name" value="DAMAGE-INDUCIBLE PROTEIN DINB"/>
    <property type="match status" value="1"/>
</dbReference>
<keyword evidence="2" id="KW-0479">Metal-binding</keyword>
<dbReference type="Gene3D" id="1.20.120.450">
    <property type="entry name" value="dinb family like domain"/>
    <property type="match status" value="1"/>
</dbReference>
<dbReference type="Proteomes" id="UP001409291">
    <property type="component" value="Unassembled WGS sequence"/>
</dbReference>
<proteinExistence type="inferred from homology"/>
<name>A0ABV0BPC1_9SPHI</name>
<accession>A0ABV0BPC1</accession>
<organism evidence="3 4">
    <name type="scientific">Sphingobacterium kitahiroshimense</name>
    <dbReference type="NCBI Taxonomy" id="470446"/>
    <lineage>
        <taxon>Bacteria</taxon>
        <taxon>Pseudomonadati</taxon>
        <taxon>Bacteroidota</taxon>
        <taxon>Sphingobacteriia</taxon>
        <taxon>Sphingobacteriales</taxon>
        <taxon>Sphingobacteriaceae</taxon>
        <taxon>Sphingobacterium</taxon>
    </lineage>
</organism>
<comment type="caution">
    <text evidence="3">The sequence shown here is derived from an EMBL/GenBank/DDBJ whole genome shotgun (WGS) entry which is preliminary data.</text>
</comment>
<dbReference type="RefSeq" id="WP_315401172.1">
    <property type="nucleotide sequence ID" value="NZ_JBDJNQ010000002.1"/>
</dbReference>
<dbReference type="EMBL" id="JBDJNQ010000002">
    <property type="protein sequence ID" value="MEN5376576.1"/>
    <property type="molecule type" value="Genomic_DNA"/>
</dbReference>
<gene>
    <name evidence="3" type="ORF">ABE541_04800</name>
</gene>
<evidence type="ECO:0000313" key="4">
    <source>
        <dbReference type="Proteomes" id="UP001409291"/>
    </source>
</evidence>
<dbReference type="SUPFAM" id="SSF109854">
    <property type="entry name" value="DinB/YfiT-like putative metalloenzymes"/>
    <property type="match status" value="1"/>
</dbReference>
<dbReference type="InterPro" id="IPR034660">
    <property type="entry name" value="DinB/YfiT-like"/>
</dbReference>
<dbReference type="PANTHER" id="PTHR37302">
    <property type="entry name" value="SLR1116 PROTEIN"/>
    <property type="match status" value="1"/>
</dbReference>
<evidence type="ECO:0000256" key="2">
    <source>
        <dbReference type="ARBA" id="ARBA00022723"/>
    </source>
</evidence>
<sequence length="167" mass="19444">MSLKTLITNSVDYNIWVTEQLINWLGNYPVELLQKECPSSFNSIAKTVKHISDTQLYWSSMIRETETPSFEYMATTVDIEHEMENLVNEAKLLAAYVKGNYEAMNDPLLIESEWFSSNFPKYEYLQHLIIHTTYHRGQIVTIGHHVGVSKAPMMDYNFWNVMRQQAG</sequence>
<dbReference type="Pfam" id="PF05163">
    <property type="entry name" value="DinB"/>
    <property type="match status" value="1"/>
</dbReference>
<keyword evidence="4" id="KW-1185">Reference proteome</keyword>
<evidence type="ECO:0000256" key="1">
    <source>
        <dbReference type="ARBA" id="ARBA00008635"/>
    </source>
</evidence>
<evidence type="ECO:0000313" key="3">
    <source>
        <dbReference type="EMBL" id="MEN5376576.1"/>
    </source>
</evidence>